<feature type="transmembrane region" description="Helical" evidence="2">
    <location>
        <begin position="101"/>
        <end position="126"/>
    </location>
</feature>
<dbReference type="AlphaFoldDB" id="A0A378SGQ0"/>
<protein>
    <submittedName>
        <fullName evidence="3">Transmembrane protein</fullName>
    </submittedName>
</protein>
<reference evidence="3 4" key="1">
    <citation type="submission" date="2018-06" db="EMBL/GenBank/DDBJ databases">
        <authorList>
            <consortium name="Pathogen Informatics"/>
            <person name="Doyle S."/>
        </authorList>
    </citation>
    <scope>NUCLEOTIDE SEQUENCE [LARGE SCALE GENOMIC DNA]</scope>
    <source>
        <strain evidence="3 4">NCTC10742</strain>
    </source>
</reference>
<dbReference type="OMA" id="LYYWWYH"/>
<feature type="transmembrane region" description="Helical" evidence="2">
    <location>
        <begin position="38"/>
        <end position="61"/>
    </location>
</feature>
<keyword evidence="2" id="KW-0472">Membrane</keyword>
<dbReference type="EMBL" id="UGQM01000001">
    <property type="protein sequence ID" value="STZ41555.1"/>
    <property type="molecule type" value="Genomic_DNA"/>
</dbReference>
<evidence type="ECO:0000313" key="3">
    <source>
        <dbReference type="EMBL" id="STZ41555.1"/>
    </source>
</evidence>
<proteinExistence type="predicted"/>
<dbReference type="Proteomes" id="UP000254291">
    <property type="component" value="Unassembled WGS sequence"/>
</dbReference>
<gene>
    <name evidence="3" type="ORF">NCTC10742_00759</name>
</gene>
<name>A0A378SGQ0_9MYCO</name>
<keyword evidence="2 3" id="KW-0812">Transmembrane</keyword>
<feature type="transmembrane region" description="Helical" evidence="2">
    <location>
        <begin position="67"/>
        <end position="89"/>
    </location>
</feature>
<accession>A0A378SGQ0</accession>
<feature type="region of interest" description="Disordered" evidence="1">
    <location>
        <begin position="1"/>
        <end position="21"/>
    </location>
</feature>
<evidence type="ECO:0000256" key="2">
    <source>
        <dbReference type="SAM" id="Phobius"/>
    </source>
</evidence>
<organism evidence="3 4">
    <name type="scientific">Mycolicibacterium gilvum</name>
    <dbReference type="NCBI Taxonomy" id="1804"/>
    <lineage>
        <taxon>Bacteria</taxon>
        <taxon>Bacillati</taxon>
        <taxon>Actinomycetota</taxon>
        <taxon>Actinomycetes</taxon>
        <taxon>Mycobacteriales</taxon>
        <taxon>Mycobacteriaceae</taxon>
        <taxon>Mycolicibacterium</taxon>
    </lineage>
</organism>
<keyword evidence="2" id="KW-1133">Transmembrane helix</keyword>
<evidence type="ECO:0000313" key="4">
    <source>
        <dbReference type="Proteomes" id="UP000254291"/>
    </source>
</evidence>
<sequence>MSEQTILEDPSPSNELPPPHAQPIVVPSAEQSVSRWRFVLVTAGMWIAAAAAGAGLYYWWFHGADKSLPVFAVLVFVVACTVGSLLTAMVQERPGLAAMSLALMSAPLAAALGAGGLYASYVFGWIST</sequence>
<dbReference type="RefSeq" id="WP_011891122.1">
    <property type="nucleotide sequence ID" value="NZ_JACKST010000154.1"/>
</dbReference>
<evidence type="ECO:0000256" key="1">
    <source>
        <dbReference type="SAM" id="MobiDB-lite"/>
    </source>
</evidence>